<name>W9NGW4_FUSOX</name>
<sequence>MNALELSPQAAQQSWRGNLHEVVGNMNLSISTVAREIAQKP</sequence>
<reference evidence="1" key="1">
    <citation type="submission" date="2011-10" db="EMBL/GenBank/DDBJ databases">
        <title>The Genome Sequence of Fusarium oxysporum HDV247.</title>
        <authorList>
            <consortium name="The Broad Institute Genome Sequencing Platform"/>
            <person name="Ma L.-J."/>
            <person name="Gale L.R."/>
            <person name="Schwartz D.C."/>
            <person name="Zhou S."/>
            <person name="Corby-Kistler H."/>
            <person name="Young S.K."/>
            <person name="Zeng Q."/>
            <person name="Gargeya S."/>
            <person name="Fitzgerald M."/>
            <person name="Haas B."/>
            <person name="Abouelleil A."/>
            <person name="Alvarado L."/>
            <person name="Arachchi H.M."/>
            <person name="Berlin A."/>
            <person name="Brown A."/>
            <person name="Chapman S.B."/>
            <person name="Chen Z."/>
            <person name="Dunbar C."/>
            <person name="Freedman E."/>
            <person name="Gearin G."/>
            <person name="Goldberg J."/>
            <person name="Griggs A."/>
            <person name="Gujja S."/>
            <person name="Heiman D."/>
            <person name="Howarth C."/>
            <person name="Larson L."/>
            <person name="Lui A."/>
            <person name="MacDonald P.J.P."/>
            <person name="Montmayeur A."/>
            <person name="Murphy C."/>
            <person name="Neiman D."/>
            <person name="Pearson M."/>
            <person name="Priest M."/>
            <person name="Roberts A."/>
            <person name="Saif S."/>
            <person name="Shea T."/>
            <person name="Shenoy N."/>
            <person name="Sisk P."/>
            <person name="Stolte C."/>
            <person name="Sykes S."/>
            <person name="Wortman J."/>
            <person name="Nusbaum C."/>
            <person name="Birren B."/>
        </authorList>
    </citation>
    <scope>NUCLEOTIDE SEQUENCE [LARGE SCALE GENOMIC DNA]</scope>
    <source>
        <strain evidence="1">HDV247</strain>
    </source>
</reference>
<dbReference type="AlphaFoldDB" id="W9NGW4"/>
<accession>W9NGW4</accession>
<proteinExistence type="predicted"/>
<organism evidence="1">
    <name type="scientific">Fusarium oxysporum f. sp. pisi HDV247</name>
    <dbReference type="NCBI Taxonomy" id="1080344"/>
    <lineage>
        <taxon>Eukaryota</taxon>
        <taxon>Fungi</taxon>
        <taxon>Dikarya</taxon>
        <taxon>Ascomycota</taxon>
        <taxon>Pezizomycotina</taxon>
        <taxon>Sordariomycetes</taxon>
        <taxon>Hypocreomycetidae</taxon>
        <taxon>Hypocreales</taxon>
        <taxon>Nectriaceae</taxon>
        <taxon>Fusarium</taxon>
        <taxon>Fusarium oxysporum species complex</taxon>
    </lineage>
</organism>
<dbReference type="EMBL" id="JH651077">
    <property type="protein sequence ID" value="EXA29961.1"/>
    <property type="molecule type" value="Genomic_DNA"/>
</dbReference>
<dbReference type="HOGENOM" id="CLU_3279563_0_0_1"/>
<evidence type="ECO:0000313" key="1">
    <source>
        <dbReference type="EMBL" id="EXA29961.1"/>
    </source>
</evidence>
<protein>
    <submittedName>
        <fullName evidence="1">Uncharacterized protein</fullName>
    </submittedName>
</protein>
<dbReference type="Proteomes" id="UP000030751">
    <property type="component" value="Unassembled WGS sequence"/>
</dbReference>
<gene>
    <name evidence="1" type="ORF">FOVG_18607</name>
</gene>
<reference evidence="1" key="2">
    <citation type="submission" date="2012-05" db="EMBL/GenBank/DDBJ databases">
        <title>Annotation of the Genome Sequence of Fusarium oxysporum HDV247.</title>
        <authorList>
            <consortium name="The Broad Institute Genomics Platform"/>
            <person name="Ma L.-J."/>
            <person name="Corby-Kistler H."/>
            <person name="Broz K."/>
            <person name="Gale L.R."/>
            <person name="Jonkers W."/>
            <person name="O'Donnell K."/>
            <person name="Ploetz R."/>
            <person name="Steinberg C."/>
            <person name="Schwartz D.C."/>
            <person name="VanEtten H."/>
            <person name="Zhou S."/>
            <person name="Young S.K."/>
            <person name="Zeng Q."/>
            <person name="Gargeya S."/>
            <person name="Fitzgerald M."/>
            <person name="Abouelleil A."/>
            <person name="Alvarado L."/>
            <person name="Chapman S.B."/>
            <person name="Gainer-Dewar J."/>
            <person name="Goldberg J."/>
            <person name="Griggs A."/>
            <person name="Gujja S."/>
            <person name="Hansen M."/>
            <person name="Howarth C."/>
            <person name="Imamovic A."/>
            <person name="Ireland A."/>
            <person name="Larimer J."/>
            <person name="McCowan C."/>
            <person name="Murphy C."/>
            <person name="Pearson M."/>
            <person name="Poon T.W."/>
            <person name="Priest M."/>
            <person name="Roberts A."/>
            <person name="Saif S."/>
            <person name="Shea T."/>
            <person name="Sykes S."/>
            <person name="Wortman J."/>
            <person name="Nusbaum C."/>
            <person name="Birren B."/>
        </authorList>
    </citation>
    <scope>NUCLEOTIDE SEQUENCE</scope>
    <source>
        <strain evidence="1">HDV247</strain>
    </source>
</reference>